<proteinExistence type="predicted"/>
<accession>A0A645DXG9</accession>
<sequence>MKLSRWQRLSGHFTTITSHKLKVTGLCFKLGLYKQGILHDLSKYSWVEFSSGVKYYQGHRSPIDAEKENLGYSLGWLHHKGRNKHHWDYWVDKNRDGIFPIKMPYNYLLENVCDRIAACKTYQKDNYSDKSAYEYFINGTDRLYMHPESAIELERLLKIIAENGLDEGFNIIKKEQRTE</sequence>
<comment type="caution">
    <text evidence="1">The sequence shown here is derived from an EMBL/GenBank/DDBJ whole genome shotgun (WGS) entry which is preliminary data.</text>
</comment>
<evidence type="ECO:0000313" key="1">
    <source>
        <dbReference type="EMBL" id="MPM93828.1"/>
    </source>
</evidence>
<reference evidence="1" key="1">
    <citation type="submission" date="2019-08" db="EMBL/GenBank/DDBJ databases">
        <authorList>
            <person name="Kucharzyk K."/>
            <person name="Murdoch R.W."/>
            <person name="Higgins S."/>
            <person name="Loffler F."/>
        </authorList>
    </citation>
    <scope>NUCLEOTIDE SEQUENCE</scope>
</reference>
<gene>
    <name evidence="1" type="ORF">SDC9_140970</name>
</gene>
<dbReference type="AlphaFoldDB" id="A0A645DXG9"/>
<dbReference type="EMBL" id="VSSQ01040550">
    <property type="protein sequence ID" value="MPM93828.1"/>
    <property type="molecule type" value="Genomic_DNA"/>
</dbReference>
<name>A0A645DXG9_9ZZZZ</name>
<protein>
    <recommendedName>
        <fullName evidence="2">Catalase</fullName>
    </recommendedName>
</protein>
<evidence type="ECO:0008006" key="2">
    <source>
        <dbReference type="Google" id="ProtNLM"/>
    </source>
</evidence>
<dbReference type="Pfam" id="PF18907">
    <property type="entry name" value="DUF5662"/>
    <property type="match status" value="1"/>
</dbReference>
<dbReference type="InterPro" id="IPR043721">
    <property type="entry name" value="DUF5662"/>
</dbReference>
<organism evidence="1">
    <name type="scientific">bioreactor metagenome</name>
    <dbReference type="NCBI Taxonomy" id="1076179"/>
    <lineage>
        <taxon>unclassified sequences</taxon>
        <taxon>metagenomes</taxon>
        <taxon>ecological metagenomes</taxon>
    </lineage>
</organism>